<accession>A0AAV2VKQ8</accession>
<name>A0AAV2VKQ8_9VIBR</name>
<dbReference type="AlphaFoldDB" id="A0AAV2VKQ8"/>
<comment type="similarity">
    <text evidence="2">Belongs to the bacterial solute-binding protein SsuA/TauA family.</text>
</comment>
<dbReference type="PANTHER" id="PTHR30024:SF47">
    <property type="entry name" value="TAURINE-BINDING PERIPLASMIC PROTEIN"/>
    <property type="match status" value="1"/>
</dbReference>
<dbReference type="Pfam" id="PF09084">
    <property type="entry name" value="NMT1"/>
    <property type="match status" value="1"/>
</dbReference>
<comment type="subcellular location">
    <subcellularLocation>
        <location evidence="1">Periplasm</location>
    </subcellularLocation>
</comment>
<proteinExistence type="inferred from homology"/>
<dbReference type="InterPro" id="IPR015168">
    <property type="entry name" value="SsuA/THI5"/>
</dbReference>
<evidence type="ECO:0000256" key="3">
    <source>
        <dbReference type="ARBA" id="ARBA00022729"/>
    </source>
</evidence>
<evidence type="ECO:0000313" key="6">
    <source>
        <dbReference type="Proteomes" id="UP000018211"/>
    </source>
</evidence>
<dbReference type="Proteomes" id="UP000018211">
    <property type="component" value="Unassembled WGS sequence"/>
</dbReference>
<organism evidence="5 6">
    <name type="scientific">Vibrio nigripulchritudo SOn1</name>
    <dbReference type="NCBI Taxonomy" id="1238450"/>
    <lineage>
        <taxon>Bacteria</taxon>
        <taxon>Pseudomonadati</taxon>
        <taxon>Pseudomonadota</taxon>
        <taxon>Gammaproteobacteria</taxon>
        <taxon>Vibrionales</taxon>
        <taxon>Vibrionaceae</taxon>
        <taxon>Vibrio</taxon>
    </lineage>
</organism>
<sequence length="330" mass="37505">MKRYLFMLLLVIPALMLVLVWGNPEEGIRIDSAPTIKIAVSQTPLSAPLFVAQYNQFFSKHHLDVELVPCQGGVQCAAMLLSRQVDYATVSETVALLSYRQDKRLSLIASFVKSNNDLKLLTLKSSGIESFEQMEHKRIGIVKSSASEFYFDLLMISHGMQGMNVERVYMSPENQVTALLNRKVDAVSVWEPNGFHLQQSSEEPVCDLSIAGIYQLSFNLVKIRSREDNVDLDMALINSVMDAVKWIEVHVDESTRLIAQYLVLESDQTNRNWEDYIFHVSLDNSLLSNMQLQARWASERGIIQGPPVDVRTLINEQALERVNKIRSDIW</sequence>
<dbReference type="SUPFAM" id="SSF53850">
    <property type="entry name" value="Periplasmic binding protein-like II"/>
    <property type="match status" value="1"/>
</dbReference>
<evidence type="ECO:0000256" key="1">
    <source>
        <dbReference type="ARBA" id="ARBA00004418"/>
    </source>
</evidence>
<feature type="domain" description="Solute-binding protein family 3/N-terminal" evidence="4">
    <location>
        <begin position="35"/>
        <end position="250"/>
    </location>
</feature>
<evidence type="ECO:0000259" key="4">
    <source>
        <dbReference type="SMART" id="SM00062"/>
    </source>
</evidence>
<reference evidence="5 6" key="1">
    <citation type="journal article" date="2013" name="ISME J.">
        <title>Comparative genomics of pathogenic lineages of Vibrio nigripulchritudo identifies virulence-associated traits.</title>
        <authorList>
            <person name="Goudenege D."/>
            <person name="Labreuche Y."/>
            <person name="Krin E."/>
            <person name="Ansquer D."/>
            <person name="Mangenot S."/>
            <person name="Calteau A."/>
            <person name="Medigue C."/>
            <person name="Mazel D."/>
            <person name="Polz M.F."/>
            <person name="Le Roux F."/>
        </authorList>
    </citation>
    <scope>NUCLEOTIDE SEQUENCE [LARGE SCALE GENOMIC DNA]</scope>
    <source>
        <strain evidence="5 6">SOn1</strain>
    </source>
</reference>
<dbReference type="EMBL" id="CAOF01000045">
    <property type="protein sequence ID" value="CCO45141.1"/>
    <property type="molecule type" value="Genomic_DNA"/>
</dbReference>
<dbReference type="GO" id="GO:0042918">
    <property type="term" value="P:alkanesulfonate transmembrane transport"/>
    <property type="evidence" value="ECO:0007669"/>
    <property type="project" value="TreeGrafter"/>
</dbReference>
<dbReference type="InterPro" id="IPR001638">
    <property type="entry name" value="Solute-binding_3/MltF_N"/>
</dbReference>
<dbReference type="PANTHER" id="PTHR30024">
    <property type="entry name" value="ALIPHATIC SULFONATES-BINDING PROTEIN-RELATED"/>
    <property type="match status" value="1"/>
</dbReference>
<dbReference type="RefSeq" id="WP_022610742.1">
    <property type="nucleotide sequence ID" value="NZ_LK391965.1"/>
</dbReference>
<dbReference type="Gene3D" id="3.40.190.10">
    <property type="entry name" value="Periplasmic binding protein-like II"/>
    <property type="match status" value="3"/>
</dbReference>
<evidence type="ECO:0000313" key="5">
    <source>
        <dbReference type="EMBL" id="CCO45141.1"/>
    </source>
</evidence>
<gene>
    <name evidence="5" type="ORF">VIBNISOn1_1390020</name>
</gene>
<keyword evidence="3" id="KW-0732">Signal</keyword>
<comment type="caution">
    <text evidence="5">The sequence shown here is derived from an EMBL/GenBank/DDBJ whole genome shotgun (WGS) entry which is preliminary data.</text>
</comment>
<evidence type="ECO:0000256" key="2">
    <source>
        <dbReference type="ARBA" id="ARBA00010742"/>
    </source>
</evidence>
<dbReference type="SMART" id="SM00062">
    <property type="entry name" value="PBPb"/>
    <property type="match status" value="1"/>
</dbReference>
<protein>
    <submittedName>
        <fullName evidence="5">NMT1/THI5 like family protein</fullName>
    </submittedName>
</protein>
<dbReference type="GO" id="GO:0042597">
    <property type="term" value="C:periplasmic space"/>
    <property type="evidence" value="ECO:0007669"/>
    <property type="project" value="UniProtKB-SubCell"/>
</dbReference>